<proteinExistence type="predicted"/>
<dbReference type="PANTHER" id="PTHR11712">
    <property type="entry name" value="POLYKETIDE SYNTHASE-RELATED"/>
    <property type="match status" value="1"/>
</dbReference>
<dbReference type="EMBL" id="BAAABM010000076">
    <property type="protein sequence ID" value="GAA0373480.1"/>
    <property type="molecule type" value="Genomic_DNA"/>
</dbReference>
<evidence type="ECO:0000259" key="3">
    <source>
        <dbReference type="Pfam" id="PF00109"/>
    </source>
</evidence>
<sequence>METVVTGLGTAVPGVAHPADLLEPGPPAGRDDPAARLTGRGMRYRDRATRLALCAGRDALAAAGLPAGPERAIDGAEIGVVTSTNLGNVDTVCETVTRIAEETYLGTSPMSLPATASNVVASWVAISYGLRGANLTLCNGPTSGLDAVHWARLLITAGRVRAVLVVGVEPVNPPVRHLAGDERALLDGAAALVVESAASARDRGVPALAAIGPYARKGSCPQAIAEVRHGLEAPIGLWCVPEHRMPIAPPGLDDAVTCDLSATLGGCSGALGVLQSVAAASWLGAGGTGMALTTAGAGEQADDDAAAALILSPVGR</sequence>
<evidence type="ECO:0000313" key="4">
    <source>
        <dbReference type="EMBL" id="GAA0373480.1"/>
    </source>
</evidence>
<accession>A0ABP3HNR3</accession>
<evidence type="ECO:0000256" key="1">
    <source>
        <dbReference type="ARBA" id="ARBA00022679"/>
    </source>
</evidence>
<dbReference type="InterPro" id="IPR000794">
    <property type="entry name" value="Beta-ketoacyl_synthase"/>
</dbReference>
<feature type="domain" description="Beta-ketoacyl synthase-like N-terminal" evidence="3">
    <location>
        <begin position="38"/>
        <end position="182"/>
    </location>
</feature>
<dbReference type="InterPro" id="IPR016039">
    <property type="entry name" value="Thiolase-like"/>
</dbReference>
<dbReference type="RefSeq" id="WP_252810980.1">
    <property type="nucleotide sequence ID" value="NZ_BAAABM010000076.1"/>
</dbReference>
<dbReference type="Gene3D" id="3.40.47.10">
    <property type="match status" value="1"/>
</dbReference>
<dbReference type="SUPFAM" id="SSF53901">
    <property type="entry name" value="Thiolase-like"/>
    <property type="match status" value="1"/>
</dbReference>
<keyword evidence="5" id="KW-1185">Reference proteome</keyword>
<feature type="region of interest" description="Disordered" evidence="2">
    <location>
        <begin position="15"/>
        <end position="38"/>
    </location>
</feature>
<dbReference type="InterPro" id="IPR014030">
    <property type="entry name" value="Ketoacyl_synth_N"/>
</dbReference>
<keyword evidence="1" id="KW-0808">Transferase</keyword>
<evidence type="ECO:0000256" key="2">
    <source>
        <dbReference type="SAM" id="MobiDB-lite"/>
    </source>
</evidence>
<name>A0ABP3HNR3_9ACTN</name>
<evidence type="ECO:0000313" key="5">
    <source>
        <dbReference type="Proteomes" id="UP001501822"/>
    </source>
</evidence>
<gene>
    <name evidence="4" type="ORF">GCM10010151_74440</name>
</gene>
<dbReference type="Pfam" id="PF00109">
    <property type="entry name" value="ketoacyl-synt"/>
    <property type="match status" value="1"/>
</dbReference>
<dbReference type="Proteomes" id="UP001501822">
    <property type="component" value="Unassembled WGS sequence"/>
</dbReference>
<organism evidence="4 5">
    <name type="scientific">Actinoallomurus spadix</name>
    <dbReference type="NCBI Taxonomy" id="79912"/>
    <lineage>
        <taxon>Bacteria</taxon>
        <taxon>Bacillati</taxon>
        <taxon>Actinomycetota</taxon>
        <taxon>Actinomycetes</taxon>
        <taxon>Streptosporangiales</taxon>
        <taxon>Thermomonosporaceae</taxon>
        <taxon>Actinoallomurus</taxon>
    </lineage>
</organism>
<protein>
    <recommendedName>
        <fullName evidence="3">Beta-ketoacyl synthase-like N-terminal domain-containing protein</fullName>
    </recommendedName>
</protein>
<comment type="caution">
    <text evidence="4">The sequence shown here is derived from an EMBL/GenBank/DDBJ whole genome shotgun (WGS) entry which is preliminary data.</text>
</comment>
<dbReference type="PANTHER" id="PTHR11712:SF336">
    <property type="entry name" value="3-OXOACYL-[ACYL-CARRIER-PROTEIN] SYNTHASE, MITOCHONDRIAL"/>
    <property type="match status" value="1"/>
</dbReference>
<reference evidence="5" key="1">
    <citation type="journal article" date="2019" name="Int. J. Syst. Evol. Microbiol.">
        <title>The Global Catalogue of Microorganisms (GCM) 10K type strain sequencing project: providing services to taxonomists for standard genome sequencing and annotation.</title>
        <authorList>
            <consortium name="The Broad Institute Genomics Platform"/>
            <consortium name="The Broad Institute Genome Sequencing Center for Infectious Disease"/>
            <person name="Wu L."/>
            <person name="Ma J."/>
        </authorList>
    </citation>
    <scope>NUCLEOTIDE SEQUENCE [LARGE SCALE GENOMIC DNA]</scope>
    <source>
        <strain evidence="5">JCM 3146</strain>
    </source>
</reference>